<dbReference type="eggNOG" id="COG1470">
    <property type="taxonomic scope" value="Bacteria"/>
</dbReference>
<evidence type="ECO:0008006" key="4">
    <source>
        <dbReference type="Google" id="ProtNLM"/>
    </source>
</evidence>
<dbReference type="EMBL" id="FONA01000003">
    <property type="protein sequence ID" value="SFD87771.1"/>
    <property type="molecule type" value="Genomic_DNA"/>
</dbReference>
<dbReference type="Proteomes" id="UP000181976">
    <property type="component" value="Unassembled WGS sequence"/>
</dbReference>
<evidence type="ECO:0000313" key="3">
    <source>
        <dbReference type="Proteomes" id="UP000181976"/>
    </source>
</evidence>
<accession>A0A1I1VXZ2</accession>
<gene>
    <name evidence="2" type="ORF">SAMN05444380_103122</name>
</gene>
<organism evidence="2 3">
    <name type="scientific">Thermophagus xiamenensis</name>
    <dbReference type="NCBI Taxonomy" id="385682"/>
    <lineage>
        <taxon>Bacteria</taxon>
        <taxon>Pseudomonadati</taxon>
        <taxon>Bacteroidota</taxon>
        <taxon>Bacteroidia</taxon>
        <taxon>Marinilabiliales</taxon>
        <taxon>Marinilabiliaceae</taxon>
        <taxon>Thermophagus</taxon>
    </lineage>
</organism>
<dbReference type="AlphaFoldDB" id="A0A1I1VXZ2"/>
<name>A0A1I1VXZ2_9BACT</name>
<dbReference type="InParanoid" id="A0A1I1VXZ2"/>
<feature type="signal peptide" evidence="1">
    <location>
        <begin position="1"/>
        <end position="19"/>
    </location>
</feature>
<dbReference type="PROSITE" id="PS51257">
    <property type="entry name" value="PROKAR_LIPOPROTEIN"/>
    <property type="match status" value="1"/>
</dbReference>
<feature type="chain" id="PRO_5010311455" description="DUF4625 domain-containing protein" evidence="1">
    <location>
        <begin position="20"/>
        <end position="167"/>
    </location>
</feature>
<dbReference type="STRING" id="385682.SAMN05444380_103122"/>
<dbReference type="OrthoDB" id="670730at2"/>
<sequence length="167" mass="18922">MKYLRKLLIVTFVILTVVACGDDEDPDKEKPIIDISIEDAFPTNCDTIYFGETFELKLLFTDNEELGSFSIDIHNNFDHHSHSTEVTECNPGANKEPINPFAFIESFSIPDGLTIYETNQLITIPAGNNDGLYDDGDYHFFIRVTDKAGWSTYKGLSIKMFHKQTAQ</sequence>
<proteinExistence type="predicted"/>
<evidence type="ECO:0000313" key="2">
    <source>
        <dbReference type="EMBL" id="SFD87771.1"/>
    </source>
</evidence>
<keyword evidence="1" id="KW-0732">Signal</keyword>
<dbReference type="RefSeq" id="WP_010528669.1">
    <property type="nucleotide sequence ID" value="NZ_AFSL01000093.1"/>
</dbReference>
<dbReference type="Pfam" id="PF15418">
    <property type="entry name" value="DUF4625"/>
    <property type="match status" value="1"/>
</dbReference>
<dbReference type="InterPro" id="IPR027829">
    <property type="entry name" value="DUF4625"/>
</dbReference>
<protein>
    <recommendedName>
        <fullName evidence="4">DUF4625 domain-containing protein</fullName>
    </recommendedName>
</protein>
<keyword evidence="3" id="KW-1185">Reference proteome</keyword>
<reference evidence="2 3" key="1">
    <citation type="submission" date="2016-10" db="EMBL/GenBank/DDBJ databases">
        <authorList>
            <person name="de Groot N.N."/>
        </authorList>
    </citation>
    <scope>NUCLEOTIDE SEQUENCE [LARGE SCALE GENOMIC DNA]</scope>
    <source>
        <strain evidence="2 3">DSM 19012</strain>
    </source>
</reference>
<evidence type="ECO:0000256" key="1">
    <source>
        <dbReference type="SAM" id="SignalP"/>
    </source>
</evidence>